<evidence type="ECO:0000256" key="2">
    <source>
        <dbReference type="ARBA" id="ARBA00012588"/>
    </source>
</evidence>
<comment type="catalytic activity">
    <reaction evidence="1">
        <text>[(1-&gt;4)-alpha-D-glucosyl](n) + ADP-alpha-D-glucose = [(1-&gt;4)-alpha-D-glucosyl](n+1) + ADP + H(+)</text>
        <dbReference type="Rhea" id="RHEA:18189"/>
        <dbReference type="Rhea" id="RHEA-COMP:9584"/>
        <dbReference type="Rhea" id="RHEA-COMP:9587"/>
        <dbReference type="ChEBI" id="CHEBI:15378"/>
        <dbReference type="ChEBI" id="CHEBI:15444"/>
        <dbReference type="ChEBI" id="CHEBI:57498"/>
        <dbReference type="ChEBI" id="CHEBI:456216"/>
        <dbReference type="EC" id="2.4.1.21"/>
    </reaction>
</comment>
<dbReference type="Pfam" id="PF00534">
    <property type="entry name" value="Glycos_transf_1"/>
    <property type="match status" value="1"/>
</dbReference>
<sequence>MVVVYNTPYHCILPDTDNPHQPMSNIKVLTLGWEFPPLVNGGLGIACLGLSKALAKKVDLRVIVPKADPSVHTDGFQLTGLNNVSFREVEQVDRKYSYESFAMVEHAPIELDPYTTVEGETGMIQFTQEGRISFSRTHEADLQLFKNKEDLYAGDLALKVIQFSKIAAKIAMQQDFDVIHAHDWMTYLAGVEVKKATGKPLVVHLHASQFDRAGADARGWIYDIEKFGMEQADAVIPVSKYTGTIVSGHYAIDPHKIFPIHNGADPVKVFKGKKKFPEKLVLFLGRLTAQKGPGFFLQIAAKVLEQTDDVRFVMAGTGEKLRQLIESGAFKGVGDKFHFTGFLNKDKVNDLLSITDIYCMPSVSEPFGLSALEAAQFNIPAVISKQSGVAEVMKGALKADFWDVNKMAEHIVNLCTDEELYRKVVEQSTEDIKASTWDSAADKVIRVYEHVLNR</sequence>
<feature type="domain" description="Starch synthase catalytic" evidence="6">
    <location>
        <begin position="27"/>
        <end position="240"/>
    </location>
</feature>
<keyword evidence="3" id="KW-0328">Glycosyltransferase</keyword>
<evidence type="ECO:0000259" key="5">
    <source>
        <dbReference type="Pfam" id="PF00534"/>
    </source>
</evidence>
<evidence type="ECO:0000259" key="6">
    <source>
        <dbReference type="Pfam" id="PF08323"/>
    </source>
</evidence>
<dbReference type="SUPFAM" id="SSF53756">
    <property type="entry name" value="UDP-Glycosyltransferase/glycogen phosphorylase"/>
    <property type="match status" value="1"/>
</dbReference>
<dbReference type="PANTHER" id="PTHR46401">
    <property type="entry name" value="GLYCOSYLTRANSFERASE WBBK-RELATED"/>
    <property type="match status" value="1"/>
</dbReference>
<evidence type="ECO:0000256" key="1">
    <source>
        <dbReference type="ARBA" id="ARBA00001478"/>
    </source>
</evidence>
<dbReference type="Proteomes" id="UP001062263">
    <property type="component" value="Chromosome"/>
</dbReference>
<accession>A0ABM7ZIS6</accession>
<dbReference type="Pfam" id="PF08323">
    <property type="entry name" value="Glyco_transf_5"/>
    <property type="match status" value="1"/>
</dbReference>
<evidence type="ECO:0000256" key="3">
    <source>
        <dbReference type="ARBA" id="ARBA00022676"/>
    </source>
</evidence>
<keyword evidence="8" id="KW-1185">Reference proteome</keyword>
<evidence type="ECO:0000313" key="7">
    <source>
        <dbReference type="EMBL" id="BDL44642.1"/>
    </source>
</evidence>
<name>A0ABM7ZIS6_9BACT</name>
<reference evidence="7" key="1">
    <citation type="submission" date="2022-06" db="EMBL/GenBank/DDBJ databases">
        <title>Akkermansia biwalacus sp. nov., an anaerobic mucin-degrading bacterium isolated from human intestine.</title>
        <authorList>
            <person name="Kobayashi Y."/>
            <person name="Inoue S."/>
            <person name="Kawahara T."/>
            <person name="Kohda N."/>
        </authorList>
    </citation>
    <scope>NUCLEOTIDE SEQUENCE</scope>
    <source>
        <strain evidence="7">WON2089</strain>
    </source>
</reference>
<protein>
    <recommendedName>
        <fullName evidence="2">starch synthase</fullName>
        <ecNumber evidence="2">2.4.1.21</ecNumber>
    </recommendedName>
</protein>
<dbReference type="EC" id="2.4.1.21" evidence="2"/>
<gene>
    <name evidence="7" type="ORF">Abiwalacus_22160</name>
</gene>
<evidence type="ECO:0000256" key="4">
    <source>
        <dbReference type="ARBA" id="ARBA00022679"/>
    </source>
</evidence>
<dbReference type="InterPro" id="IPR013534">
    <property type="entry name" value="Starch_synth_cat_dom"/>
</dbReference>
<dbReference type="Gene3D" id="3.40.50.2000">
    <property type="entry name" value="Glycogen Phosphorylase B"/>
    <property type="match status" value="2"/>
</dbReference>
<organism evidence="7 8">
    <name type="scientific">Akkermansia biwaensis</name>
    <dbReference type="NCBI Taxonomy" id="2946555"/>
    <lineage>
        <taxon>Bacteria</taxon>
        <taxon>Pseudomonadati</taxon>
        <taxon>Verrucomicrobiota</taxon>
        <taxon>Verrucomicrobiia</taxon>
        <taxon>Verrucomicrobiales</taxon>
        <taxon>Akkermansiaceae</taxon>
        <taxon>Akkermansia</taxon>
    </lineage>
</organism>
<keyword evidence="4" id="KW-0808">Transferase</keyword>
<dbReference type="CDD" id="cd03801">
    <property type="entry name" value="GT4_PimA-like"/>
    <property type="match status" value="1"/>
</dbReference>
<dbReference type="PANTHER" id="PTHR46401:SF2">
    <property type="entry name" value="GLYCOSYLTRANSFERASE WBBK-RELATED"/>
    <property type="match status" value="1"/>
</dbReference>
<proteinExistence type="predicted"/>
<evidence type="ECO:0000313" key="8">
    <source>
        <dbReference type="Proteomes" id="UP001062263"/>
    </source>
</evidence>
<feature type="domain" description="Glycosyl transferase family 1" evidence="5">
    <location>
        <begin position="271"/>
        <end position="429"/>
    </location>
</feature>
<dbReference type="EMBL" id="AP025943">
    <property type="protein sequence ID" value="BDL44642.1"/>
    <property type="molecule type" value="Genomic_DNA"/>
</dbReference>
<dbReference type="InterPro" id="IPR001296">
    <property type="entry name" value="Glyco_trans_1"/>
</dbReference>